<dbReference type="Pfam" id="PF09834">
    <property type="entry name" value="DUF2061"/>
    <property type="match status" value="1"/>
</dbReference>
<dbReference type="AlphaFoldDB" id="A0A382UZ91"/>
<name>A0A382UZ91_9ZZZZ</name>
<sequence>MTEHIVTEHIEGTGHAGRKRSLVKTLTWRTVATTDTIIIARLITGSWTVGFGIASIEVVTKMLLYYLHERGWAAFDWGLEDVDVDEQALKLRPVH</sequence>
<feature type="domain" description="DUF2061" evidence="1">
    <location>
        <begin position="22"/>
        <end position="73"/>
    </location>
</feature>
<dbReference type="InterPro" id="IPR018638">
    <property type="entry name" value="DUF2061_membrane"/>
</dbReference>
<protein>
    <recommendedName>
        <fullName evidence="1">DUF2061 domain-containing protein</fullName>
    </recommendedName>
</protein>
<organism evidence="2">
    <name type="scientific">marine metagenome</name>
    <dbReference type="NCBI Taxonomy" id="408172"/>
    <lineage>
        <taxon>unclassified sequences</taxon>
        <taxon>metagenomes</taxon>
        <taxon>ecological metagenomes</taxon>
    </lineage>
</organism>
<accession>A0A382UZ91</accession>
<gene>
    <name evidence="2" type="ORF">METZ01_LOCUS391845</name>
</gene>
<proteinExistence type="predicted"/>
<evidence type="ECO:0000313" key="2">
    <source>
        <dbReference type="EMBL" id="SVD38991.1"/>
    </source>
</evidence>
<evidence type="ECO:0000259" key="1">
    <source>
        <dbReference type="Pfam" id="PF09834"/>
    </source>
</evidence>
<reference evidence="2" key="1">
    <citation type="submission" date="2018-05" db="EMBL/GenBank/DDBJ databases">
        <authorList>
            <person name="Lanie J.A."/>
            <person name="Ng W.-L."/>
            <person name="Kazmierczak K.M."/>
            <person name="Andrzejewski T.M."/>
            <person name="Davidsen T.M."/>
            <person name="Wayne K.J."/>
            <person name="Tettelin H."/>
            <person name="Glass J.I."/>
            <person name="Rusch D."/>
            <person name="Podicherti R."/>
            <person name="Tsui H.-C.T."/>
            <person name="Winkler M.E."/>
        </authorList>
    </citation>
    <scope>NUCLEOTIDE SEQUENCE</scope>
</reference>
<dbReference type="EMBL" id="UINC01147586">
    <property type="protein sequence ID" value="SVD38991.1"/>
    <property type="molecule type" value="Genomic_DNA"/>
</dbReference>